<evidence type="ECO:0000313" key="14">
    <source>
        <dbReference type="EMBL" id="KAF2457864.1"/>
    </source>
</evidence>
<feature type="region of interest" description="Disordered" evidence="10">
    <location>
        <begin position="217"/>
        <end position="239"/>
    </location>
</feature>
<dbReference type="InterPro" id="IPR054708">
    <property type="entry name" value="MTPAP-like_central"/>
</dbReference>
<dbReference type="Gene3D" id="1.10.1410.10">
    <property type="match status" value="1"/>
</dbReference>
<proteinExistence type="inferred from homology"/>
<gene>
    <name evidence="14" type="ORF">BDY21DRAFT_272119</name>
</gene>
<comment type="subcellular location">
    <subcellularLocation>
        <location evidence="3">Cytoplasm</location>
    </subcellularLocation>
</comment>
<keyword evidence="9" id="KW-0460">Magnesium</keyword>
<dbReference type="EC" id="2.7.7.19" evidence="5"/>
<feature type="domain" description="Polymerase nucleotidyl transferase" evidence="11">
    <location>
        <begin position="56"/>
        <end position="84"/>
    </location>
</feature>
<evidence type="ECO:0000256" key="7">
    <source>
        <dbReference type="ARBA" id="ARBA00022679"/>
    </source>
</evidence>
<evidence type="ECO:0000256" key="1">
    <source>
        <dbReference type="ARBA" id="ARBA00001936"/>
    </source>
</evidence>
<evidence type="ECO:0000259" key="12">
    <source>
        <dbReference type="Pfam" id="PF03828"/>
    </source>
</evidence>
<evidence type="ECO:0000313" key="15">
    <source>
        <dbReference type="Proteomes" id="UP000799766"/>
    </source>
</evidence>
<dbReference type="OrthoDB" id="407432at2759"/>
<organism evidence="14 15">
    <name type="scientific">Lineolata rhizophorae</name>
    <dbReference type="NCBI Taxonomy" id="578093"/>
    <lineage>
        <taxon>Eukaryota</taxon>
        <taxon>Fungi</taxon>
        <taxon>Dikarya</taxon>
        <taxon>Ascomycota</taxon>
        <taxon>Pezizomycotina</taxon>
        <taxon>Dothideomycetes</taxon>
        <taxon>Dothideomycetes incertae sedis</taxon>
        <taxon>Lineolatales</taxon>
        <taxon>Lineolataceae</taxon>
        <taxon>Lineolata</taxon>
    </lineage>
</organism>
<accession>A0A6A6P207</accession>
<dbReference type="InterPro" id="IPR043519">
    <property type="entry name" value="NT_sf"/>
</dbReference>
<evidence type="ECO:0000256" key="3">
    <source>
        <dbReference type="ARBA" id="ARBA00004496"/>
    </source>
</evidence>
<keyword evidence="15" id="KW-1185">Reference proteome</keyword>
<dbReference type="GO" id="GO:1990817">
    <property type="term" value="F:poly(A) RNA polymerase activity"/>
    <property type="evidence" value="ECO:0007669"/>
    <property type="project" value="UniProtKB-EC"/>
</dbReference>
<dbReference type="InterPro" id="IPR002934">
    <property type="entry name" value="Polymerase_NTP_transf_dom"/>
</dbReference>
<dbReference type="InterPro" id="IPR002058">
    <property type="entry name" value="PAP_assoc"/>
</dbReference>
<evidence type="ECO:0000256" key="10">
    <source>
        <dbReference type="SAM" id="MobiDB-lite"/>
    </source>
</evidence>
<evidence type="ECO:0000259" key="13">
    <source>
        <dbReference type="Pfam" id="PF22600"/>
    </source>
</evidence>
<dbReference type="AlphaFoldDB" id="A0A6A6P207"/>
<comment type="similarity">
    <text evidence="4">Belongs to the DNA polymerase type-B-like family.</text>
</comment>
<dbReference type="GO" id="GO:0010605">
    <property type="term" value="P:negative regulation of macromolecule metabolic process"/>
    <property type="evidence" value="ECO:0007669"/>
    <property type="project" value="UniProtKB-ARBA"/>
</dbReference>
<feature type="domain" description="PAP-associated" evidence="12">
    <location>
        <begin position="389"/>
        <end position="456"/>
    </location>
</feature>
<protein>
    <recommendedName>
        <fullName evidence="5">polynucleotide adenylyltransferase</fullName>
        <ecNumber evidence="5">2.7.7.19</ecNumber>
    </recommendedName>
</protein>
<reference evidence="14" key="1">
    <citation type="journal article" date="2020" name="Stud. Mycol.">
        <title>101 Dothideomycetes genomes: a test case for predicting lifestyles and emergence of pathogens.</title>
        <authorList>
            <person name="Haridas S."/>
            <person name="Albert R."/>
            <person name="Binder M."/>
            <person name="Bloem J."/>
            <person name="Labutti K."/>
            <person name="Salamov A."/>
            <person name="Andreopoulos B."/>
            <person name="Baker S."/>
            <person name="Barry K."/>
            <person name="Bills G."/>
            <person name="Bluhm B."/>
            <person name="Cannon C."/>
            <person name="Castanera R."/>
            <person name="Culley D."/>
            <person name="Daum C."/>
            <person name="Ezra D."/>
            <person name="Gonzalez J."/>
            <person name="Henrissat B."/>
            <person name="Kuo A."/>
            <person name="Liang C."/>
            <person name="Lipzen A."/>
            <person name="Lutzoni F."/>
            <person name="Magnuson J."/>
            <person name="Mondo S."/>
            <person name="Nolan M."/>
            <person name="Ohm R."/>
            <person name="Pangilinan J."/>
            <person name="Park H.-J."/>
            <person name="Ramirez L."/>
            <person name="Alfaro M."/>
            <person name="Sun H."/>
            <person name="Tritt A."/>
            <person name="Yoshinaga Y."/>
            <person name="Zwiers L.-H."/>
            <person name="Turgeon B."/>
            <person name="Goodwin S."/>
            <person name="Spatafora J."/>
            <person name="Crous P."/>
            <person name="Grigoriev I."/>
        </authorList>
    </citation>
    <scope>NUCLEOTIDE SEQUENCE</scope>
    <source>
        <strain evidence="14">ATCC 16933</strain>
    </source>
</reference>
<evidence type="ECO:0000256" key="8">
    <source>
        <dbReference type="ARBA" id="ARBA00022723"/>
    </source>
</evidence>
<dbReference type="GO" id="GO:0005737">
    <property type="term" value="C:cytoplasm"/>
    <property type="evidence" value="ECO:0007669"/>
    <property type="project" value="UniProtKB-SubCell"/>
</dbReference>
<dbReference type="Pfam" id="PF03828">
    <property type="entry name" value="PAP_assoc"/>
    <property type="match status" value="1"/>
</dbReference>
<dbReference type="Pfam" id="PF22600">
    <property type="entry name" value="MTPAP-like_central"/>
    <property type="match status" value="1"/>
</dbReference>
<keyword evidence="8" id="KW-0479">Metal-binding</keyword>
<name>A0A6A6P207_9PEZI</name>
<evidence type="ECO:0000256" key="5">
    <source>
        <dbReference type="ARBA" id="ARBA00012388"/>
    </source>
</evidence>
<feature type="non-terminal residue" evidence="14">
    <location>
        <position position="1"/>
    </location>
</feature>
<dbReference type="PANTHER" id="PTHR12271:SF40">
    <property type="entry name" value="POLY(A) RNA POLYMERASE GLD2"/>
    <property type="match status" value="1"/>
</dbReference>
<evidence type="ECO:0000256" key="2">
    <source>
        <dbReference type="ARBA" id="ARBA00001946"/>
    </source>
</evidence>
<dbReference type="SUPFAM" id="SSF81301">
    <property type="entry name" value="Nucleotidyltransferase"/>
    <property type="match status" value="1"/>
</dbReference>
<keyword evidence="6" id="KW-0963">Cytoplasm</keyword>
<evidence type="ECO:0000256" key="4">
    <source>
        <dbReference type="ARBA" id="ARBA00008593"/>
    </source>
</evidence>
<dbReference type="Pfam" id="PF01909">
    <property type="entry name" value="NTP_transf_2"/>
    <property type="match status" value="1"/>
</dbReference>
<feature type="domain" description="Poly(A) RNA polymerase mitochondrial-like central palm" evidence="13">
    <location>
        <begin position="256"/>
        <end position="282"/>
    </location>
</feature>
<feature type="region of interest" description="Disordered" evidence="10">
    <location>
        <begin position="157"/>
        <end position="193"/>
    </location>
</feature>
<dbReference type="PANTHER" id="PTHR12271">
    <property type="entry name" value="POLY A POLYMERASE CID PAP -RELATED"/>
    <property type="match status" value="1"/>
</dbReference>
<dbReference type="GO" id="GO:0046872">
    <property type="term" value="F:metal ion binding"/>
    <property type="evidence" value="ECO:0007669"/>
    <property type="project" value="UniProtKB-KW"/>
</dbReference>
<evidence type="ECO:0000259" key="11">
    <source>
        <dbReference type="Pfam" id="PF01909"/>
    </source>
</evidence>
<comment type="cofactor">
    <cofactor evidence="2">
        <name>Mg(2+)</name>
        <dbReference type="ChEBI" id="CHEBI:18420"/>
    </cofactor>
</comment>
<dbReference type="GO" id="GO:0031123">
    <property type="term" value="P:RNA 3'-end processing"/>
    <property type="evidence" value="ECO:0007669"/>
    <property type="project" value="TreeGrafter"/>
</dbReference>
<feature type="compositionally biased region" description="Polar residues" evidence="10">
    <location>
        <begin position="175"/>
        <end position="191"/>
    </location>
</feature>
<feature type="region of interest" description="Disordered" evidence="10">
    <location>
        <begin position="489"/>
        <end position="509"/>
    </location>
</feature>
<comment type="cofactor">
    <cofactor evidence="1">
        <name>Mn(2+)</name>
        <dbReference type="ChEBI" id="CHEBI:29035"/>
    </cofactor>
</comment>
<keyword evidence="7" id="KW-0808">Transferase</keyword>
<dbReference type="SUPFAM" id="SSF81631">
    <property type="entry name" value="PAP/OAS1 substrate-binding domain"/>
    <property type="match status" value="1"/>
</dbReference>
<dbReference type="GO" id="GO:0050265">
    <property type="term" value="F:RNA uridylyltransferase activity"/>
    <property type="evidence" value="ECO:0007669"/>
    <property type="project" value="TreeGrafter"/>
</dbReference>
<dbReference type="Proteomes" id="UP000799766">
    <property type="component" value="Unassembled WGS sequence"/>
</dbReference>
<feature type="non-terminal residue" evidence="14">
    <location>
        <position position="509"/>
    </location>
</feature>
<evidence type="ECO:0000256" key="6">
    <source>
        <dbReference type="ARBA" id="ARBA00022490"/>
    </source>
</evidence>
<dbReference type="Gene3D" id="3.30.460.10">
    <property type="entry name" value="Beta Polymerase, domain 2"/>
    <property type="match status" value="1"/>
</dbReference>
<dbReference type="EMBL" id="MU001679">
    <property type="protein sequence ID" value="KAF2457864.1"/>
    <property type="molecule type" value="Genomic_DNA"/>
</dbReference>
<evidence type="ECO:0000256" key="9">
    <source>
        <dbReference type="ARBA" id="ARBA00022842"/>
    </source>
</evidence>
<sequence>QCSYLDNLLATELPQLEMTVAEASQKDVFRASLSAFAEQAIDMAYGREPVRGFRFRLCAFGSLASGFALKGSDLDLAFVVEVMDPLPGAPVPSVTAATLVREDGIPRVLELAYLNHGLGARLLSRTRVPILKVCEKPTKKLYTNLIKEREKWQGSPVAASFSPAKDVVGDEVQSEGASRSETPQSTPNEVPQSAVAVNDTSQPKATSAQLNKALLSPPAESLQSPDNDKKGQSLRSPVGRMWTREKALGPLDFPKHGVGIQCDINFSNPLGIHNSHMLRCYSLCDPRVRPIVLFVKAWAKRRKINSPYSGTLSSYGYVLMALHYLVNVARPPVLPNLQHFTGIVLALSSTEHPQVSDFVNGYQVRYFGDETTLSRLAADGKLTANSDPVGVLLRGFFQYFAVPVNGGFNWAQDVLSLRTPGGIRSKIVKGWTGAKTELVVRQRYLVAIEDPFETAHNVGRTVTRRGVDAIRDEFRRAWRVLDLVGERGGQGGADEKVEGEGGLLDELAE</sequence>